<dbReference type="RefSeq" id="XP_011301104.1">
    <property type="nucleotide sequence ID" value="XM_011302802.1"/>
</dbReference>
<evidence type="ECO:0000313" key="3">
    <source>
        <dbReference type="RefSeq" id="XP_011301104.1"/>
    </source>
</evidence>
<protein>
    <submittedName>
        <fullName evidence="3">Cylicin-1-like</fullName>
    </submittedName>
</protein>
<dbReference type="AlphaFoldDB" id="A0A9R1T1F7"/>
<feature type="compositionally biased region" description="Basic residues" evidence="1">
    <location>
        <begin position="250"/>
        <end position="259"/>
    </location>
</feature>
<organism evidence="2 3">
    <name type="scientific">Fopius arisanus</name>
    <dbReference type="NCBI Taxonomy" id="64838"/>
    <lineage>
        <taxon>Eukaryota</taxon>
        <taxon>Metazoa</taxon>
        <taxon>Ecdysozoa</taxon>
        <taxon>Arthropoda</taxon>
        <taxon>Hexapoda</taxon>
        <taxon>Insecta</taxon>
        <taxon>Pterygota</taxon>
        <taxon>Neoptera</taxon>
        <taxon>Endopterygota</taxon>
        <taxon>Hymenoptera</taxon>
        <taxon>Apocrita</taxon>
        <taxon>Ichneumonoidea</taxon>
        <taxon>Braconidae</taxon>
        <taxon>Opiinae</taxon>
        <taxon>Fopius</taxon>
    </lineage>
</organism>
<keyword evidence="2" id="KW-1185">Reference proteome</keyword>
<evidence type="ECO:0000313" key="2">
    <source>
        <dbReference type="Proteomes" id="UP000694866"/>
    </source>
</evidence>
<name>A0A9R1T1F7_9HYME</name>
<proteinExistence type="predicted"/>
<dbReference type="GeneID" id="105265359"/>
<reference evidence="3" key="1">
    <citation type="submission" date="2025-08" db="UniProtKB">
        <authorList>
            <consortium name="RefSeq"/>
        </authorList>
    </citation>
    <scope>IDENTIFICATION</scope>
    <source>
        <strain evidence="3">USDA-PBARC FA_bdor</strain>
        <tissue evidence="3">Whole organism</tissue>
    </source>
</reference>
<sequence length="354" mass="40288">MARPQNYPVIYSGNQGMQVRIPAREFPGFNSFYKKGPRPIQPYQPLSSQPQLHFSHQVNNPGKIRNQGEMENDLEGNPVAGRGTPGRDVAFIPSNFGNTHLMTPFTSYSFEVPTSGIFNDYDKTFAKYTPSVLSEVEKEKVDGHSDNSPDSHGNEEENKEKDEKSVTEDQSEEVSASHEQYNDEEGESHNERRGKNSRKREENDHRDKYDKNGGYDFEREFEESYKQKAFEDSETRDADERRKGQERTSSRPRKARRDRKGRDDTPNRAQCHESPSFVSGDSRESSKSDKKRLPGRPTFGHKILHRRPSRFTSHESSDGASSGKSRVSDKSGDFPNQSNRKIPPPSPSQNSSSH</sequence>
<accession>A0A9R1T1F7</accession>
<dbReference type="Proteomes" id="UP000694866">
    <property type="component" value="Unplaced"/>
</dbReference>
<feature type="compositionally biased region" description="Basic and acidic residues" evidence="1">
    <location>
        <begin position="281"/>
        <end position="292"/>
    </location>
</feature>
<feature type="region of interest" description="Disordered" evidence="1">
    <location>
        <begin position="136"/>
        <end position="354"/>
    </location>
</feature>
<dbReference type="KEGG" id="fas:105265359"/>
<feature type="compositionally biased region" description="Basic and acidic residues" evidence="1">
    <location>
        <begin position="136"/>
        <end position="167"/>
    </location>
</feature>
<evidence type="ECO:0000256" key="1">
    <source>
        <dbReference type="SAM" id="MobiDB-lite"/>
    </source>
</evidence>
<feature type="compositionally biased region" description="Basic and acidic residues" evidence="1">
    <location>
        <begin position="187"/>
        <end position="249"/>
    </location>
</feature>
<gene>
    <name evidence="3" type="primary">LOC105265359</name>
</gene>